<dbReference type="SUPFAM" id="SSF48452">
    <property type="entry name" value="TPR-like"/>
    <property type="match status" value="2"/>
</dbReference>
<dbReference type="PANTHER" id="PTHR19959">
    <property type="entry name" value="KINESIN LIGHT CHAIN"/>
    <property type="match status" value="1"/>
</dbReference>
<sequence length="1077" mass="120169">MAMSVRSMCDRIRMACSAAKAAWDSGKRGDVSHETSPVAEADIVGTAPANGSAVFPQDEFDPALVGMIAREFPDYRILTDIRNLYEITRRRIFAMHKEDDRKRWFNPDECLMASAIRVGYPYLFNQIIRNKVRLGELISHCEDLSDEADTDAPDADYRSRVQSAYTAFRAAVPPLISNCFTEEKRYLSINYLLYMADWEGKLTGAGWVLMNSTGDSRLSSLPIDDVDARGIVSCYAPREWAGRIASNRAFMKYVCDRLDRSVKGGPDDPWDLADELTIYNALISSLSPSDNERGNMEVYCERNRYYHNLRSVYPQLAPGVQQSLLSKVLSPICLADPSGKGLASQQRYVTSFIILSNDLYKNEEATLDKTFSHNLTESDAGTCSNGMLYVTLGDGETEFGDDTGYRDRERELRGSLPADGTWRYPQDAVTLNNLGVLHRRMRLFSRAEQEFLTALGLCQQAPAVALHGNLRKDSDTHVGPVAMTVCSNLGSMCAALNRFDDADAWLGHAWHVAQAQYPQNVPWWPDADEDAKAVGLDEHGIYRIQAAILNNLGTLHIKTEQIGDAETELKRSLTMLNDAVARILAGFNDKNKDDLDARFNTAESDMRRLLADCADPHLAMVLNNLGNLRRRTSNQRKAQLEIDAALRIYRRLASVHPDVRIVVERSDGDLTTGPVVSCDELLVFGSPYVSYLAMTLNNYGNLKRRRKLSDEAENDLRAAKTLYDGLADRFAGIGDHMYLADTAMVLNNLGNLYGDSGKTLGKAEEALVEALDIREHRMPNGPLDAADIAMLHNNLGVNYGKMKNFTQARFHLDEAKRMRGELTVSRGQLGQQVYRPRVADTENNLGNLYMQMRLPKDALREYEDALREYKELLKDGSRRGVYLPREAMTLNNLGILCMRIGQPEQAEQHFKQSRQDYEDLLKSFTGRYEPRLAMVLNNLGNLYQQPGALHDVAQAAECLTSAYQLYDTQDRKLYGANLAMTLNNLCVLYQDEWVNGGTALANVKDELLKYATEMAKICESRNESARAVPFANLVRILEAQNNKGESEPETSALAPATPTPATPASAQGADSPAEAGK</sequence>
<gene>
    <name evidence="2" type="ORF">GFD25_10775</name>
</gene>
<dbReference type="Proteomes" id="UP000469194">
    <property type="component" value="Unassembled WGS sequence"/>
</dbReference>
<organism evidence="2 3">
    <name type="scientific">Bifidobacterium aerophilum</name>
    <dbReference type="NCBI Taxonomy" id="1798155"/>
    <lineage>
        <taxon>Bacteria</taxon>
        <taxon>Bacillati</taxon>
        <taxon>Actinomycetota</taxon>
        <taxon>Actinomycetes</taxon>
        <taxon>Bifidobacteriales</taxon>
        <taxon>Bifidobacteriaceae</taxon>
        <taxon>Bifidobacterium</taxon>
    </lineage>
</organism>
<dbReference type="InterPro" id="IPR019734">
    <property type="entry name" value="TPR_rpt"/>
</dbReference>
<comment type="caution">
    <text evidence="2">The sequence shown here is derived from an EMBL/GenBank/DDBJ whole genome shotgun (WGS) entry which is preliminary data.</text>
</comment>
<accession>A0A6N9Z8L8</accession>
<dbReference type="AlphaFoldDB" id="A0A6N9Z8L8"/>
<evidence type="ECO:0000313" key="3">
    <source>
        <dbReference type="Proteomes" id="UP000469194"/>
    </source>
</evidence>
<dbReference type="PANTHER" id="PTHR19959:SF119">
    <property type="entry name" value="FUNGAL LIPASE-LIKE DOMAIN-CONTAINING PROTEIN"/>
    <property type="match status" value="1"/>
</dbReference>
<dbReference type="SMART" id="SM00028">
    <property type="entry name" value="TPR"/>
    <property type="match status" value="9"/>
</dbReference>
<name>A0A6N9Z8L8_9BIFI</name>
<dbReference type="EMBL" id="WHZW01000027">
    <property type="protein sequence ID" value="NEG90453.1"/>
    <property type="molecule type" value="Genomic_DNA"/>
</dbReference>
<dbReference type="Gene3D" id="1.25.40.10">
    <property type="entry name" value="Tetratricopeptide repeat domain"/>
    <property type="match status" value="4"/>
</dbReference>
<dbReference type="Pfam" id="PF13424">
    <property type="entry name" value="TPR_12"/>
    <property type="match status" value="1"/>
</dbReference>
<protein>
    <submittedName>
        <fullName evidence="2">Tetratricopeptide repeat protein</fullName>
    </submittedName>
</protein>
<feature type="region of interest" description="Disordered" evidence="1">
    <location>
        <begin position="1041"/>
        <end position="1077"/>
    </location>
</feature>
<proteinExistence type="predicted"/>
<dbReference type="InterPro" id="IPR011990">
    <property type="entry name" value="TPR-like_helical_dom_sf"/>
</dbReference>
<reference evidence="2 3" key="1">
    <citation type="submission" date="2019-10" db="EMBL/GenBank/DDBJ databases">
        <title>Bifidobacterium from non-human primates.</title>
        <authorList>
            <person name="Modesto M."/>
        </authorList>
    </citation>
    <scope>NUCLEOTIDE SEQUENCE [LARGE SCALE GENOMIC DNA]</scope>
    <source>
        <strain evidence="2 3">TRE17</strain>
    </source>
</reference>
<evidence type="ECO:0000313" key="2">
    <source>
        <dbReference type="EMBL" id="NEG90453.1"/>
    </source>
</evidence>
<keyword evidence="3" id="KW-1185">Reference proteome</keyword>
<evidence type="ECO:0000256" key="1">
    <source>
        <dbReference type="SAM" id="MobiDB-lite"/>
    </source>
</evidence>